<organism evidence="1 2">
    <name type="scientific">Popillia japonica</name>
    <name type="common">Japanese beetle</name>
    <dbReference type="NCBI Taxonomy" id="7064"/>
    <lineage>
        <taxon>Eukaryota</taxon>
        <taxon>Metazoa</taxon>
        <taxon>Ecdysozoa</taxon>
        <taxon>Arthropoda</taxon>
        <taxon>Hexapoda</taxon>
        <taxon>Insecta</taxon>
        <taxon>Pterygota</taxon>
        <taxon>Neoptera</taxon>
        <taxon>Endopterygota</taxon>
        <taxon>Coleoptera</taxon>
        <taxon>Polyphaga</taxon>
        <taxon>Scarabaeiformia</taxon>
        <taxon>Scarabaeidae</taxon>
        <taxon>Rutelinae</taxon>
        <taxon>Popillia</taxon>
    </lineage>
</organism>
<comment type="caution">
    <text evidence="1">The sequence shown here is derived from an EMBL/GenBank/DDBJ whole genome shotgun (WGS) entry which is preliminary data.</text>
</comment>
<name>A0AAW1K402_POPJA</name>
<evidence type="ECO:0000313" key="2">
    <source>
        <dbReference type="Proteomes" id="UP001458880"/>
    </source>
</evidence>
<evidence type="ECO:0000313" key="1">
    <source>
        <dbReference type="EMBL" id="KAK9712765.1"/>
    </source>
</evidence>
<accession>A0AAW1K402</accession>
<gene>
    <name evidence="1" type="ORF">QE152_g24753</name>
</gene>
<reference evidence="1 2" key="1">
    <citation type="journal article" date="2024" name="BMC Genomics">
        <title>De novo assembly and annotation of Popillia japonica's genome with initial clues to its potential as an invasive pest.</title>
        <authorList>
            <person name="Cucini C."/>
            <person name="Boschi S."/>
            <person name="Funari R."/>
            <person name="Cardaioli E."/>
            <person name="Iannotti N."/>
            <person name="Marturano G."/>
            <person name="Paoli F."/>
            <person name="Bruttini M."/>
            <person name="Carapelli A."/>
            <person name="Frati F."/>
            <person name="Nardi F."/>
        </authorList>
    </citation>
    <scope>NUCLEOTIDE SEQUENCE [LARGE SCALE GENOMIC DNA]</scope>
    <source>
        <strain evidence="1">DMR45628</strain>
    </source>
</reference>
<keyword evidence="2" id="KW-1185">Reference proteome</keyword>
<dbReference type="Proteomes" id="UP001458880">
    <property type="component" value="Unassembled WGS sequence"/>
</dbReference>
<proteinExistence type="predicted"/>
<protein>
    <submittedName>
        <fullName evidence="1">Uncharacterized protein</fullName>
    </submittedName>
</protein>
<sequence length="110" mass="12887">MSDKLHADILEIKEAIINEAKRAIKKQVPKSLAVRNEIRDNLVQLAKRAIKKQVPKSLAVRNEIRDNLVQLFNTFTNTLAVHWFKLGDNQKQQYRQLFLQIRDKVIRSLL</sequence>
<dbReference type="AlphaFoldDB" id="A0AAW1K402"/>
<dbReference type="EMBL" id="JASPKY010000258">
    <property type="protein sequence ID" value="KAK9712765.1"/>
    <property type="molecule type" value="Genomic_DNA"/>
</dbReference>